<evidence type="ECO:0008006" key="6">
    <source>
        <dbReference type="Google" id="ProtNLM"/>
    </source>
</evidence>
<dbReference type="HOGENOM" id="CLU_049438_0_0_11"/>
<evidence type="ECO:0000313" key="4">
    <source>
        <dbReference type="Proteomes" id="UP000029737"/>
    </source>
</evidence>
<dbReference type="PRINTS" id="PR01955">
    <property type="entry name" value="LANCFRANKIA"/>
</dbReference>
<evidence type="ECO:0000313" key="5">
    <source>
        <dbReference type="Proteomes" id="UP000215043"/>
    </source>
</evidence>
<keyword evidence="1" id="KW-0479">Metal-binding</keyword>
<dbReference type="OrthoDB" id="1882482at2"/>
<evidence type="ECO:0000313" key="3">
    <source>
        <dbReference type="EMBL" id="KGI79580.1"/>
    </source>
</evidence>
<proteinExistence type="predicted"/>
<feature type="binding site" evidence="1">
    <location>
        <position position="324"/>
    </location>
    <ligand>
        <name>Zn(2+)</name>
        <dbReference type="ChEBI" id="CHEBI:29105"/>
    </ligand>
</feature>
<feature type="binding site" evidence="1">
    <location>
        <position position="275"/>
    </location>
    <ligand>
        <name>Zn(2+)</name>
        <dbReference type="ChEBI" id="CHEBI:29105"/>
    </ligand>
</feature>
<evidence type="ECO:0000313" key="2">
    <source>
        <dbReference type="EMBL" id="ASU79796.1"/>
    </source>
</evidence>
<reference evidence="3 4" key="1">
    <citation type="journal article" date="2014" name="PLoS ONE">
        <title>Identification and Characterization of a New Erythromycin Biosynthetic Gene Cluster in Actinopolyspora erythraea YIM90600, a Novel Erythronolide-Producing Halophilic Actinomycete Isolated from Salt Field.</title>
        <authorList>
            <person name="Chen D."/>
            <person name="Feng J."/>
            <person name="Huang L."/>
            <person name="Zhang Q."/>
            <person name="Wu J."/>
            <person name="Zhu X."/>
            <person name="Duan Y."/>
            <person name="Xu Z."/>
        </authorList>
    </citation>
    <scope>NUCLEOTIDE SEQUENCE [LARGE SCALE GENOMIC DNA]</scope>
    <source>
        <strain evidence="3 4">YIM90600</strain>
    </source>
</reference>
<dbReference type="RefSeq" id="WP_043577982.1">
    <property type="nucleotide sequence ID" value="NZ_CP022752.1"/>
</dbReference>
<dbReference type="eggNOG" id="COG4403">
    <property type="taxonomic scope" value="Bacteria"/>
</dbReference>
<dbReference type="KEGG" id="aey:CDG81_17730"/>
<dbReference type="EMBL" id="JPMV01000042">
    <property type="protein sequence ID" value="KGI79580.1"/>
    <property type="molecule type" value="Genomic_DNA"/>
</dbReference>
<dbReference type="PRINTS" id="PR01950">
    <property type="entry name" value="LANCSUPER"/>
</dbReference>
<dbReference type="SUPFAM" id="SSF158745">
    <property type="entry name" value="LanC-like"/>
    <property type="match status" value="1"/>
</dbReference>
<name>A0A099D2P9_9ACTN</name>
<dbReference type="SMART" id="SM01260">
    <property type="entry name" value="LANC_like"/>
    <property type="match status" value="1"/>
</dbReference>
<reference evidence="2 5" key="2">
    <citation type="submission" date="2017-08" db="EMBL/GenBank/DDBJ databases">
        <title>The complete genome sequence of moderately halophilic actinomycete Actinopolyspora erythraea YIM 90600, the producer of novel erythromycin, novel actinopolysporins A-C and tubercidin.</title>
        <authorList>
            <person name="Yin M."/>
            <person name="Tang S."/>
        </authorList>
    </citation>
    <scope>NUCLEOTIDE SEQUENCE [LARGE SCALE GENOMIC DNA]</scope>
    <source>
        <strain evidence="2 5">YIM 90600</strain>
    </source>
</reference>
<sequence>MTATTTASCLTRIAEELATPPPATQAWHAQSLSRGTAGTALLHLERARSGHGPWHRAHTWVRAATSHPVLAGTDTSLYLGAPAVATLLHTASESIPSYTAAAATLREPITADTHRRVDLALQHLQQGSTRFSDYDLFRGLTGTGRLLLDHAPGDDALARVLDYLVRLTHPKRDTETTLPGWWTAHDPDPALPTPGGHANHGLAHGIAGPLALLALARRRGITVPGQREAIERILAHYDHWRHDTDHGPWWPQWITHEHHALTAAHQHGPPRPSWCYGTPGIARAHQLAALALDDTTRHRHAENALTACLTDPRQLALISDHGLCHGWAGLYQTSWRIAGDARSTSITHHLSTLPQQLTNHLDTTTPTNDPGFLTGTAGTALALHTALIDTPPRSGWDACLLLS</sequence>
<dbReference type="Proteomes" id="UP000029737">
    <property type="component" value="Unassembled WGS sequence"/>
</dbReference>
<dbReference type="AlphaFoldDB" id="A0A099D2P9"/>
<keyword evidence="4" id="KW-1185">Reference proteome</keyword>
<protein>
    <recommendedName>
        <fullName evidence="6">Lanthionine synthetase</fullName>
    </recommendedName>
</protein>
<dbReference type="Gene3D" id="1.50.10.20">
    <property type="match status" value="1"/>
</dbReference>
<evidence type="ECO:0000256" key="1">
    <source>
        <dbReference type="PIRSR" id="PIRSR607822-1"/>
    </source>
</evidence>
<dbReference type="GO" id="GO:0046872">
    <property type="term" value="F:metal ion binding"/>
    <property type="evidence" value="ECO:0007669"/>
    <property type="project" value="UniProtKB-KW"/>
</dbReference>
<accession>A0A099D2P9</accession>
<dbReference type="CDD" id="cd04793">
    <property type="entry name" value="LanC"/>
    <property type="match status" value="1"/>
</dbReference>
<keyword evidence="1" id="KW-0862">Zinc</keyword>
<dbReference type="Proteomes" id="UP000215043">
    <property type="component" value="Chromosome"/>
</dbReference>
<feature type="binding site" evidence="1">
    <location>
        <position position="325"/>
    </location>
    <ligand>
        <name>Zn(2+)</name>
        <dbReference type="ChEBI" id="CHEBI:29105"/>
    </ligand>
</feature>
<dbReference type="GO" id="GO:0031179">
    <property type="term" value="P:peptide modification"/>
    <property type="evidence" value="ECO:0007669"/>
    <property type="project" value="InterPro"/>
</dbReference>
<dbReference type="InterPro" id="IPR033889">
    <property type="entry name" value="LanC"/>
</dbReference>
<gene>
    <name evidence="2" type="ORF">CDG81_17730</name>
    <name evidence="3" type="ORF">IL38_22350</name>
</gene>
<dbReference type="InterPro" id="IPR007822">
    <property type="entry name" value="LANC-like"/>
</dbReference>
<dbReference type="EMBL" id="CP022752">
    <property type="protein sequence ID" value="ASU79796.1"/>
    <property type="molecule type" value="Genomic_DNA"/>
</dbReference>
<organism evidence="2 5">
    <name type="scientific">Actinopolyspora erythraea</name>
    <dbReference type="NCBI Taxonomy" id="414996"/>
    <lineage>
        <taxon>Bacteria</taxon>
        <taxon>Bacillati</taxon>
        <taxon>Actinomycetota</taxon>
        <taxon>Actinomycetes</taxon>
        <taxon>Actinopolysporales</taxon>
        <taxon>Actinopolysporaceae</taxon>
        <taxon>Actinopolyspora</taxon>
    </lineage>
</organism>
<dbReference type="Pfam" id="PF05147">
    <property type="entry name" value="LANC_like"/>
    <property type="match status" value="1"/>
</dbReference>